<dbReference type="OrthoDB" id="21643at2759"/>
<feature type="compositionally biased region" description="Polar residues" evidence="9">
    <location>
        <begin position="247"/>
        <end position="262"/>
    </location>
</feature>
<dbReference type="PANTHER" id="PTHR48029">
    <property type="entry name" value="NUCLEOLAR PROTEIN 8"/>
    <property type="match status" value="1"/>
</dbReference>
<evidence type="ECO:0000313" key="11">
    <source>
        <dbReference type="EMBL" id="NXT86427.1"/>
    </source>
</evidence>
<feature type="compositionally biased region" description="Basic and acidic residues" evidence="9">
    <location>
        <begin position="263"/>
        <end position="274"/>
    </location>
</feature>
<dbReference type="EMBL" id="VZTV01001049">
    <property type="protein sequence ID" value="NXT86427.1"/>
    <property type="molecule type" value="Genomic_DNA"/>
</dbReference>
<evidence type="ECO:0000256" key="1">
    <source>
        <dbReference type="ARBA" id="ARBA00004604"/>
    </source>
</evidence>
<evidence type="ECO:0000256" key="7">
    <source>
        <dbReference type="ARBA" id="ARBA00068539"/>
    </source>
</evidence>
<reference evidence="11 12" key="1">
    <citation type="submission" date="2019-09" db="EMBL/GenBank/DDBJ databases">
        <title>Bird 10,000 Genomes (B10K) Project - Family phase.</title>
        <authorList>
            <person name="Zhang G."/>
        </authorList>
    </citation>
    <scope>NUCLEOTIDE SEQUENCE [LARGE SCALE GENOMIC DNA]</scope>
    <source>
        <strain evidence="11">B10K-DU-029-28</strain>
    </source>
</reference>
<dbReference type="PANTHER" id="PTHR48029:SF1">
    <property type="entry name" value="NUCLEOLAR PROTEIN 8"/>
    <property type="match status" value="1"/>
</dbReference>
<dbReference type="GO" id="GO:1902570">
    <property type="term" value="P:protein localization to nucleolus"/>
    <property type="evidence" value="ECO:0007669"/>
    <property type="project" value="TreeGrafter"/>
</dbReference>
<comment type="subunit">
    <text evidence="6">Interacts with the GTP form of RRAGA, RRAGC and RRAGD. Interacts with NIP7. Interacts with DDX18; the interaction is RNA-dependent. Interacts with DDX47; the interaction is RNA-dependent.</text>
</comment>
<feature type="compositionally biased region" description="Acidic residues" evidence="9">
    <location>
        <begin position="876"/>
        <end position="886"/>
    </location>
</feature>
<comment type="caution">
    <text evidence="11">The sequence shown here is derived from an EMBL/GenBank/DDBJ whole genome shotgun (WGS) entry which is preliminary data.</text>
</comment>
<evidence type="ECO:0000256" key="6">
    <source>
        <dbReference type="ARBA" id="ARBA00065066"/>
    </source>
</evidence>
<feature type="domain" description="RRM" evidence="10">
    <location>
        <begin position="8"/>
        <end position="90"/>
    </location>
</feature>
<dbReference type="InterPro" id="IPR034138">
    <property type="entry name" value="NOP8_RRM"/>
</dbReference>
<feature type="non-terminal residue" evidence="11">
    <location>
        <position position="932"/>
    </location>
</feature>
<dbReference type="Gene3D" id="3.30.70.330">
    <property type="match status" value="1"/>
</dbReference>
<evidence type="ECO:0000313" key="12">
    <source>
        <dbReference type="Proteomes" id="UP000528690"/>
    </source>
</evidence>
<protein>
    <recommendedName>
        <fullName evidence="7">Nucleolar protein 8</fullName>
    </recommendedName>
</protein>
<proteinExistence type="predicted"/>
<feature type="region of interest" description="Disordered" evidence="9">
    <location>
        <begin position="241"/>
        <end position="313"/>
    </location>
</feature>
<comment type="subcellular location">
    <subcellularLocation>
        <location evidence="1">Nucleus</location>
        <location evidence="1">Nucleolus</location>
    </subcellularLocation>
</comment>
<feature type="region of interest" description="Disordered" evidence="9">
    <location>
        <begin position="517"/>
        <end position="538"/>
    </location>
</feature>
<dbReference type="SMART" id="SM00360">
    <property type="entry name" value="RRM"/>
    <property type="match status" value="1"/>
</dbReference>
<feature type="non-terminal residue" evidence="11">
    <location>
        <position position="1"/>
    </location>
</feature>
<evidence type="ECO:0000256" key="9">
    <source>
        <dbReference type="SAM" id="MobiDB-lite"/>
    </source>
</evidence>
<name>A0A7L3G2A8_9AVES</name>
<feature type="compositionally biased region" description="Basic residues" evidence="9">
    <location>
        <begin position="730"/>
        <end position="747"/>
    </location>
</feature>
<dbReference type="InterPro" id="IPR035979">
    <property type="entry name" value="RBD_domain_sf"/>
</dbReference>
<dbReference type="GO" id="GO:0003723">
    <property type="term" value="F:RNA binding"/>
    <property type="evidence" value="ECO:0007669"/>
    <property type="project" value="UniProtKB-UniRule"/>
</dbReference>
<sequence>MEKKQVSKRLYVGGLGHTVSKAELQERFGKFGHVLDTEIITRKDDHAGNPMKTFAYISVSISDADLKKCMSVLNKTKWKGGTLQIELAKESFLHRLAMERKEAKLQKEKPQRNGKACLLESLKKAGVVDFHMKAVPGTEVPDHKKWVVGKFGRVLPILHLRKSSCFNSLTQTNIVKYDPSKYCHNLRKLEPDLTHAVPISQLTWHLEERDDSINKKRQGEFPVTKKPPKKLRQLGSEALNGAVPLSSGCQSHSKNTSSSQLDQRSKSKSSEKSKLPPSNSLNSKTTGRGLLSDKSNVSGVTAQNNLSVSDSDIDSEEEIRVMVRKEREIQKDENVETESDQLEIVGDNFELKYNSHWSLSNPDAVKKAIKGSYREKETVECDNGYDSADTDEIIAESKTPDPSSRKTLILEGSKQVKVENKEILTNKKCDLVNDSSLKTHSLKEEYIERKGKMKKSKIAALQSTAVNSTTKTSDSESSYSEPEKGESEISSDYESIMQNCYRLDLTLDDLKALATENTGTSVEESDSTQSPSQHSVEKNCKGNVVNKPEHSKFHPAAVKTKCICPEDVVAMILAGEKNVDEESSKGQNNLRLKYQPFRGMGSLCEKELTKDSTGLKKSSVQSLGLETCISYCGEESSKRQSKNHPLYSLEVSSKKRQNIHCEQHRELSDAASLADESNQPASWPHLEGESKDKSILQEDQNSGHGDAVPDTHQSEDESSDTDNNAAVSQKHVKRQLKSPKLLSKKLKRDVSNKDPEHEATKCENEKTSFLEDKELCLRATVSKDPNTKNKQLQDNQRRLVALEERRKERELQKKLIQGALSNLDSQPAGKHKHIIFNSDVESEAEVDEMLKKDASSGNMHEEGESAPKTSGRLFESSEDEQDDTDDERFKIKPQFEGKAGEKLLKLQSRFGTDERFRMDARFLESDSEQEGK</sequence>
<dbReference type="GO" id="GO:0005730">
    <property type="term" value="C:nucleolus"/>
    <property type="evidence" value="ECO:0007669"/>
    <property type="project" value="UniProtKB-SubCell"/>
</dbReference>
<evidence type="ECO:0000259" key="10">
    <source>
        <dbReference type="PROSITE" id="PS50102"/>
    </source>
</evidence>
<feature type="compositionally biased region" description="Basic and acidic residues" evidence="9">
    <location>
        <begin position="848"/>
        <end position="865"/>
    </location>
</feature>
<feature type="region of interest" description="Disordered" evidence="9">
    <location>
        <begin position="837"/>
        <end position="895"/>
    </location>
</feature>
<dbReference type="FunFam" id="3.30.70.330:FF:000346">
    <property type="entry name" value="Nucleolar protein 8"/>
    <property type="match status" value="1"/>
</dbReference>
<evidence type="ECO:0000256" key="3">
    <source>
        <dbReference type="ARBA" id="ARBA00022884"/>
    </source>
</evidence>
<comment type="function">
    <text evidence="5">Plays an essential role in the survival of diffuse-type gastric cancer cells. Acts as a nucleolar anchoring protein for DDX47. May be involved in regulation of gene expression at the post-transcriptional level or in ribosome biogenesis in cancer cells.</text>
</comment>
<evidence type="ECO:0000256" key="5">
    <source>
        <dbReference type="ARBA" id="ARBA00054821"/>
    </source>
</evidence>
<feature type="compositionally biased region" description="Basic and acidic residues" evidence="9">
    <location>
        <begin position="686"/>
        <end position="696"/>
    </location>
</feature>
<dbReference type="Pfam" id="PF00076">
    <property type="entry name" value="RRM_1"/>
    <property type="match status" value="1"/>
</dbReference>
<feature type="region of interest" description="Disordered" evidence="9">
    <location>
        <begin position="464"/>
        <end position="491"/>
    </location>
</feature>
<dbReference type="AlphaFoldDB" id="A0A7L3G2A8"/>
<dbReference type="InterPro" id="IPR012677">
    <property type="entry name" value="Nucleotide-bd_a/b_plait_sf"/>
</dbReference>
<dbReference type="PROSITE" id="PS50102">
    <property type="entry name" value="RRM"/>
    <property type="match status" value="1"/>
</dbReference>
<evidence type="ECO:0000256" key="4">
    <source>
        <dbReference type="ARBA" id="ARBA00023242"/>
    </source>
</evidence>
<keyword evidence="3 8" id="KW-0694">RNA-binding</keyword>
<accession>A0A7L3G2A8</accession>
<dbReference type="SUPFAM" id="SSF54928">
    <property type="entry name" value="RNA-binding domain, RBD"/>
    <property type="match status" value="1"/>
</dbReference>
<evidence type="ECO:0000256" key="8">
    <source>
        <dbReference type="PROSITE-ProRule" id="PRU00176"/>
    </source>
</evidence>
<feature type="compositionally biased region" description="Polar residues" evidence="9">
    <location>
        <begin position="517"/>
        <end position="534"/>
    </location>
</feature>
<keyword evidence="2" id="KW-0597">Phosphoprotein</keyword>
<feature type="compositionally biased region" description="Polar residues" evidence="9">
    <location>
        <begin position="464"/>
        <end position="480"/>
    </location>
</feature>
<gene>
    <name evidence="11" type="primary">Nol8</name>
    <name evidence="11" type="ORF">ANHRUF_R00765</name>
</gene>
<keyword evidence="4" id="KW-0539">Nucleus</keyword>
<dbReference type="InterPro" id="IPR000504">
    <property type="entry name" value="RRM_dom"/>
</dbReference>
<feature type="compositionally biased region" description="Basic and acidic residues" evidence="9">
    <location>
        <begin position="748"/>
        <end position="765"/>
    </location>
</feature>
<keyword evidence="12" id="KW-1185">Reference proteome</keyword>
<evidence type="ECO:0000256" key="2">
    <source>
        <dbReference type="ARBA" id="ARBA00022553"/>
    </source>
</evidence>
<dbReference type="Proteomes" id="UP000528690">
    <property type="component" value="Unassembled WGS sequence"/>
</dbReference>
<feature type="region of interest" description="Disordered" evidence="9">
    <location>
        <begin position="668"/>
        <end position="765"/>
    </location>
</feature>
<organism evidence="11 12">
    <name type="scientific">Anhinga rufa</name>
    <name type="common">African darter</name>
    <dbReference type="NCBI Taxonomy" id="317792"/>
    <lineage>
        <taxon>Eukaryota</taxon>
        <taxon>Metazoa</taxon>
        <taxon>Chordata</taxon>
        <taxon>Craniata</taxon>
        <taxon>Vertebrata</taxon>
        <taxon>Euteleostomi</taxon>
        <taxon>Archelosauria</taxon>
        <taxon>Archosauria</taxon>
        <taxon>Dinosauria</taxon>
        <taxon>Saurischia</taxon>
        <taxon>Theropoda</taxon>
        <taxon>Coelurosauria</taxon>
        <taxon>Aves</taxon>
        <taxon>Neognathae</taxon>
        <taxon>Neoaves</taxon>
        <taxon>Aequornithes</taxon>
        <taxon>Suliformes</taxon>
        <taxon>Anhingidae</taxon>
        <taxon>Anhinga</taxon>
    </lineage>
</organism>
<dbReference type="CDD" id="cd12226">
    <property type="entry name" value="RRM_NOL8"/>
    <property type="match status" value="1"/>
</dbReference>
<feature type="compositionally biased region" description="Polar residues" evidence="9">
    <location>
        <begin position="293"/>
        <end position="308"/>
    </location>
</feature>